<protein>
    <submittedName>
        <fullName evidence="2">Uncharacterized protein</fullName>
    </submittedName>
</protein>
<evidence type="ECO:0000256" key="1">
    <source>
        <dbReference type="SAM" id="SignalP"/>
    </source>
</evidence>
<dbReference type="AlphaFoldDB" id="A0A0L8H6H3"/>
<proteinExistence type="predicted"/>
<gene>
    <name evidence="2" type="ORF">OCBIM_22021319mg</name>
</gene>
<feature type="signal peptide" evidence="1">
    <location>
        <begin position="1"/>
        <end position="26"/>
    </location>
</feature>
<organism evidence="2">
    <name type="scientific">Octopus bimaculoides</name>
    <name type="common">California two-spotted octopus</name>
    <dbReference type="NCBI Taxonomy" id="37653"/>
    <lineage>
        <taxon>Eukaryota</taxon>
        <taxon>Metazoa</taxon>
        <taxon>Spiralia</taxon>
        <taxon>Lophotrochozoa</taxon>
        <taxon>Mollusca</taxon>
        <taxon>Cephalopoda</taxon>
        <taxon>Coleoidea</taxon>
        <taxon>Octopodiformes</taxon>
        <taxon>Octopoda</taxon>
        <taxon>Incirrata</taxon>
        <taxon>Octopodidae</taxon>
        <taxon>Octopus</taxon>
    </lineage>
</organism>
<name>A0A0L8H6H3_OCTBM</name>
<keyword evidence="1" id="KW-0732">Signal</keyword>
<reference evidence="2" key="1">
    <citation type="submission" date="2015-07" db="EMBL/GenBank/DDBJ databases">
        <title>MeaNS - Measles Nucleotide Surveillance Program.</title>
        <authorList>
            <person name="Tran T."/>
            <person name="Druce J."/>
        </authorList>
    </citation>
    <scope>NUCLEOTIDE SEQUENCE</scope>
    <source>
        <strain evidence="2">UCB-OBI-ISO-001</strain>
        <tissue evidence="2">Gonad</tissue>
    </source>
</reference>
<accession>A0A0L8H6H3</accession>
<feature type="chain" id="PRO_5005583570" evidence="1">
    <location>
        <begin position="27"/>
        <end position="57"/>
    </location>
</feature>
<sequence>MQIISKKVLLCLSFLLNQSILQGVGSSTTTVHISQAHFVLLTPLKSSLLILTDVYPL</sequence>
<evidence type="ECO:0000313" key="2">
    <source>
        <dbReference type="EMBL" id="KOF84807.1"/>
    </source>
</evidence>
<dbReference type="EMBL" id="KQ419029">
    <property type="protein sequence ID" value="KOF84807.1"/>
    <property type="molecule type" value="Genomic_DNA"/>
</dbReference>